<dbReference type="InterPro" id="IPR051502">
    <property type="entry name" value="RLP_Defense_Trigger"/>
</dbReference>
<keyword evidence="7" id="KW-0677">Repeat</keyword>
<keyword evidence="14" id="KW-1185">Reference proteome</keyword>
<evidence type="ECO:0000313" key="13">
    <source>
        <dbReference type="EMBL" id="KAK9025536.1"/>
    </source>
</evidence>
<evidence type="ECO:0000256" key="3">
    <source>
        <dbReference type="ARBA" id="ARBA00022475"/>
    </source>
</evidence>
<dbReference type="Pfam" id="PF00560">
    <property type="entry name" value="LRR_1"/>
    <property type="match status" value="3"/>
</dbReference>
<keyword evidence="9 12" id="KW-0472">Membrane</keyword>
<organism evidence="13 14">
    <name type="scientific">Hibiscus sabdariffa</name>
    <name type="common">roselle</name>
    <dbReference type="NCBI Taxonomy" id="183260"/>
    <lineage>
        <taxon>Eukaryota</taxon>
        <taxon>Viridiplantae</taxon>
        <taxon>Streptophyta</taxon>
        <taxon>Embryophyta</taxon>
        <taxon>Tracheophyta</taxon>
        <taxon>Spermatophyta</taxon>
        <taxon>Magnoliopsida</taxon>
        <taxon>eudicotyledons</taxon>
        <taxon>Gunneridae</taxon>
        <taxon>Pentapetalae</taxon>
        <taxon>rosids</taxon>
        <taxon>malvids</taxon>
        <taxon>Malvales</taxon>
        <taxon>Malvaceae</taxon>
        <taxon>Malvoideae</taxon>
        <taxon>Hibiscus</taxon>
    </lineage>
</organism>
<comment type="caution">
    <text evidence="13">The sequence shown here is derived from an EMBL/GenBank/DDBJ whole genome shotgun (WGS) entry which is preliminary data.</text>
</comment>
<reference evidence="13 14" key="1">
    <citation type="journal article" date="2024" name="G3 (Bethesda)">
        <title>Genome assembly of Hibiscus sabdariffa L. provides insights into metabolisms of medicinal natural products.</title>
        <authorList>
            <person name="Kim T."/>
        </authorList>
    </citation>
    <scope>NUCLEOTIDE SEQUENCE [LARGE SCALE GENOMIC DNA]</scope>
    <source>
        <strain evidence="13">TK-2024</strain>
        <tissue evidence="13">Old leaves</tissue>
    </source>
</reference>
<dbReference type="Gene3D" id="3.80.10.10">
    <property type="entry name" value="Ribonuclease Inhibitor"/>
    <property type="match status" value="1"/>
</dbReference>
<evidence type="ECO:0000256" key="10">
    <source>
        <dbReference type="ARBA" id="ARBA00023170"/>
    </source>
</evidence>
<comment type="subcellular location">
    <subcellularLocation>
        <location evidence="1">Cell membrane</location>
    </subcellularLocation>
    <subcellularLocation>
        <location evidence="11">Endomembrane system</location>
        <topology evidence="11">Single-pass membrane protein</topology>
    </subcellularLocation>
</comment>
<evidence type="ECO:0000256" key="11">
    <source>
        <dbReference type="ARBA" id="ARBA00037847"/>
    </source>
</evidence>
<keyword evidence="6" id="KW-0732">Signal</keyword>
<evidence type="ECO:0000256" key="8">
    <source>
        <dbReference type="ARBA" id="ARBA00022989"/>
    </source>
</evidence>
<accession>A0ABR2SKJ7</accession>
<keyword evidence="4" id="KW-0433">Leucine-rich repeat</keyword>
<keyword evidence="8 12" id="KW-1133">Transmembrane helix</keyword>
<keyword evidence="3" id="KW-1003">Cell membrane</keyword>
<gene>
    <name evidence="13" type="ORF">V6N11_038400</name>
</gene>
<evidence type="ECO:0000256" key="1">
    <source>
        <dbReference type="ARBA" id="ARBA00004236"/>
    </source>
</evidence>
<keyword evidence="10" id="KW-0675">Receptor</keyword>
<evidence type="ECO:0000256" key="4">
    <source>
        <dbReference type="ARBA" id="ARBA00022614"/>
    </source>
</evidence>
<evidence type="ECO:0000256" key="7">
    <source>
        <dbReference type="ARBA" id="ARBA00022737"/>
    </source>
</evidence>
<evidence type="ECO:0000313" key="14">
    <source>
        <dbReference type="Proteomes" id="UP001396334"/>
    </source>
</evidence>
<evidence type="ECO:0000256" key="5">
    <source>
        <dbReference type="ARBA" id="ARBA00022692"/>
    </source>
</evidence>
<protein>
    <submittedName>
        <fullName evidence="13">Uncharacterized protein</fullName>
    </submittedName>
</protein>
<dbReference type="Proteomes" id="UP001396334">
    <property type="component" value="Unassembled WGS sequence"/>
</dbReference>
<dbReference type="PANTHER" id="PTHR48062:SF52">
    <property type="entry name" value="RECEPTOR-LIKE PROTEIN 8-RELATED"/>
    <property type="match status" value="1"/>
</dbReference>
<sequence>MSGLDFSCNNLTGAIPESLGKLASLHALNLSHNHLRGPIPASFSNLSQIESLDFSFNNLSGKIPPELVNLNFLEVFSVAHNNLSGRVPDKRQFPTFDISSYEENPLLSGLPSEKNRSQVVETPLPSDETEEKWYEVDGTCFFASFVATYSVVLLSLGAVLYINPYWRRRWSHFIENCIHRCYYFVVDALRKLATNFNN</sequence>
<comment type="similarity">
    <text evidence="2">Belongs to the RLP family.</text>
</comment>
<evidence type="ECO:0000256" key="6">
    <source>
        <dbReference type="ARBA" id="ARBA00022729"/>
    </source>
</evidence>
<evidence type="ECO:0000256" key="9">
    <source>
        <dbReference type="ARBA" id="ARBA00023136"/>
    </source>
</evidence>
<dbReference type="EMBL" id="JBBPBN010000013">
    <property type="protein sequence ID" value="KAK9025536.1"/>
    <property type="molecule type" value="Genomic_DNA"/>
</dbReference>
<dbReference type="PANTHER" id="PTHR48062">
    <property type="entry name" value="RECEPTOR-LIKE PROTEIN 14"/>
    <property type="match status" value="1"/>
</dbReference>
<evidence type="ECO:0000256" key="2">
    <source>
        <dbReference type="ARBA" id="ARBA00009592"/>
    </source>
</evidence>
<feature type="transmembrane region" description="Helical" evidence="12">
    <location>
        <begin position="141"/>
        <end position="162"/>
    </location>
</feature>
<dbReference type="InterPro" id="IPR032675">
    <property type="entry name" value="LRR_dom_sf"/>
</dbReference>
<dbReference type="SUPFAM" id="SSF52058">
    <property type="entry name" value="L domain-like"/>
    <property type="match status" value="1"/>
</dbReference>
<evidence type="ECO:0000256" key="12">
    <source>
        <dbReference type="SAM" id="Phobius"/>
    </source>
</evidence>
<proteinExistence type="inferred from homology"/>
<name>A0ABR2SKJ7_9ROSI</name>
<dbReference type="InterPro" id="IPR001611">
    <property type="entry name" value="Leu-rich_rpt"/>
</dbReference>
<keyword evidence="5 12" id="KW-0812">Transmembrane</keyword>